<accession>A0ABX1Q0H0</accession>
<evidence type="ECO:0008006" key="3">
    <source>
        <dbReference type="Google" id="ProtNLM"/>
    </source>
</evidence>
<dbReference type="EMBL" id="WTVN01000016">
    <property type="protein sequence ID" value="NMG44385.1"/>
    <property type="molecule type" value="Genomic_DNA"/>
</dbReference>
<sequence>MDYAALLTDGNAMAGALRQQLLGPGETSWEIDRCHVVQTRWHLSERTHEEGAAWLDVCYRLDLHHARRGTRRAVWLHAKAYSGGRSVDAYRAALPAACVIPDLGRPVMHVPELDLVVWPLPNDPVMGQLPALLDPVAVQPHLPPSATGSERQGIGEIRIVRYEPEDHCLARIGFQDTSREKAIYGKSYAGEKWRDARDCMHSLWCTGCIDPRAFVVGRPLGSCPALNAIWQEEVRGEALADRLVGPFAEATLDAVAAALAVLHAGPLIARETRPIGETVALARRWCATLARADTGFAADLDAVLFHLEREAAAPRRMATVHGDFHIDQMQWWNGRIALFDYDSFTIDSPARDVADLVGRLLCREDGEARWPLVASRFVELYRRHCGGRLAERELDWYLQLTLLREAYRSFVRHRTGWQERARRALVMARAGIAALPHPRSI</sequence>
<organism evidence="1 2">
    <name type="scientific">Aromatoleum toluvorans</name>
    <dbReference type="NCBI Taxonomy" id="92002"/>
    <lineage>
        <taxon>Bacteria</taxon>
        <taxon>Pseudomonadati</taxon>
        <taxon>Pseudomonadota</taxon>
        <taxon>Betaproteobacteria</taxon>
        <taxon>Rhodocyclales</taxon>
        <taxon>Rhodocyclaceae</taxon>
        <taxon>Aromatoleum</taxon>
    </lineage>
</organism>
<evidence type="ECO:0000313" key="1">
    <source>
        <dbReference type="EMBL" id="NMG44385.1"/>
    </source>
</evidence>
<proteinExistence type="predicted"/>
<dbReference type="InterPro" id="IPR011009">
    <property type="entry name" value="Kinase-like_dom_sf"/>
</dbReference>
<protein>
    <recommendedName>
        <fullName evidence="3">Aminoglycoside phosphotransferase domain-containing protein</fullName>
    </recommendedName>
</protein>
<dbReference type="SUPFAM" id="SSF56112">
    <property type="entry name" value="Protein kinase-like (PK-like)"/>
    <property type="match status" value="1"/>
</dbReference>
<reference evidence="1 2" key="1">
    <citation type="submission" date="2019-12" db="EMBL/GenBank/DDBJ databases">
        <title>Comparative genomics gives insights into the taxonomy of the Azoarcus-Aromatoleum group and reveals separate origins of nif in the plant-associated Azoarcus and non-plant-associated Aromatoleum sub-groups.</title>
        <authorList>
            <person name="Lafos M."/>
            <person name="Maluk M."/>
            <person name="Batista M."/>
            <person name="Junghare M."/>
            <person name="Carmona M."/>
            <person name="Faoro H."/>
            <person name="Cruz L.M."/>
            <person name="Battistoni F."/>
            <person name="De Souza E."/>
            <person name="Pedrosa F."/>
            <person name="Chen W.-M."/>
            <person name="Poole P.S."/>
            <person name="Dixon R.A."/>
            <person name="James E.K."/>
        </authorList>
    </citation>
    <scope>NUCLEOTIDE SEQUENCE [LARGE SCALE GENOMIC DNA]</scope>
    <source>
        <strain evidence="1 2">Td21</strain>
    </source>
</reference>
<evidence type="ECO:0000313" key="2">
    <source>
        <dbReference type="Proteomes" id="UP000623795"/>
    </source>
</evidence>
<dbReference type="RefSeq" id="WP_169256249.1">
    <property type="nucleotide sequence ID" value="NZ_WTVN01000016.1"/>
</dbReference>
<dbReference type="Gene3D" id="3.90.1200.10">
    <property type="match status" value="1"/>
</dbReference>
<keyword evidence="2" id="KW-1185">Reference proteome</keyword>
<gene>
    <name evidence="1" type="ORF">GPA22_11670</name>
</gene>
<comment type="caution">
    <text evidence="1">The sequence shown here is derived from an EMBL/GenBank/DDBJ whole genome shotgun (WGS) entry which is preliminary data.</text>
</comment>
<name>A0ABX1Q0H0_9RHOO</name>
<dbReference type="Proteomes" id="UP000623795">
    <property type="component" value="Unassembled WGS sequence"/>
</dbReference>